<proteinExistence type="predicted"/>
<organism evidence="2">
    <name type="scientific">anaerobic digester metagenome</name>
    <dbReference type="NCBI Taxonomy" id="1263854"/>
    <lineage>
        <taxon>unclassified sequences</taxon>
        <taxon>metagenomes</taxon>
        <taxon>ecological metagenomes</taxon>
    </lineage>
</organism>
<dbReference type="EMBL" id="CAADRM010000109">
    <property type="protein sequence ID" value="VFU15784.1"/>
    <property type="molecule type" value="Genomic_DNA"/>
</dbReference>
<dbReference type="InterPro" id="IPR036265">
    <property type="entry name" value="HIT-like_sf"/>
</dbReference>
<dbReference type="Gene3D" id="3.30.428.10">
    <property type="entry name" value="HIT-like"/>
    <property type="match status" value="1"/>
</dbReference>
<dbReference type="CDD" id="cd01276">
    <property type="entry name" value="PKCI_related"/>
    <property type="match status" value="1"/>
</dbReference>
<sequence length="111" mass="12291">MGCIFCKIAGNEVPSNKVYEDDLVLAFDDIQPMAPVHTIIIPKKHYLGINDLDDKEIWFAMLKAAQEVAKRKGVDKSGYRLVINSGEHGTQVVKHLHLHVLGGRQLESGLG</sequence>
<dbReference type="GO" id="GO:0003824">
    <property type="term" value="F:catalytic activity"/>
    <property type="evidence" value="ECO:0007669"/>
    <property type="project" value="InterPro"/>
</dbReference>
<dbReference type="PANTHER" id="PTHR23089">
    <property type="entry name" value="HISTIDINE TRIAD HIT PROTEIN"/>
    <property type="match status" value="1"/>
</dbReference>
<gene>
    <name evidence="2" type="ORF">SCFA_450022</name>
</gene>
<evidence type="ECO:0000313" key="2">
    <source>
        <dbReference type="EMBL" id="VFU15784.1"/>
    </source>
</evidence>
<feature type="domain" description="HIT" evidence="1">
    <location>
        <begin position="4"/>
        <end position="111"/>
    </location>
</feature>
<dbReference type="SUPFAM" id="SSF54197">
    <property type="entry name" value="HIT-like"/>
    <property type="match status" value="1"/>
</dbReference>
<dbReference type="InterPro" id="IPR001310">
    <property type="entry name" value="Histidine_triad_HIT"/>
</dbReference>
<dbReference type="PROSITE" id="PS00892">
    <property type="entry name" value="HIT_1"/>
    <property type="match status" value="1"/>
</dbReference>
<name>A0A485M2D4_9ZZZZ</name>
<dbReference type="PROSITE" id="PS51084">
    <property type="entry name" value="HIT_2"/>
    <property type="match status" value="1"/>
</dbReference>
<dbReference type="InterPro" id="IPR011146">
    <property type="entry name" value="HIT-like"/>
</dbReference>
<accession>A0A485M2D4</accession>
<dbReference type="PRINTS" id="PR00332">
    <property type="entry name" value="HISTRIAD"/>
</dbReference>
<evidence type="ECO:0000259" key="1">
    <source>
        <dbReference type="PROSITE" id="PS51084"/>
    </source>
</evidence>
<protein>
    <submittedName>
        <fullName evidence="2">Uncharacterized HIT-like protein aq_141</fullName>
    </submittedName>
</protein>
<dbReference type="Pfam" id="PF01230">
    <property type="entry name" value="HIT"/>
    <property type="match status" value="1"/>
</dbReference>
<dbReference type="AlphaFoldDB" id="A0A485M2D4"/>
<dbReference type="InterPro" id="IPR019808">
    <property type="entry name" value="Histidine_triad_CS"/>
</dbReference>
<reference evidence="2" key="1">
    <citation type="submission" date="2019-03" db="EMBL/GenBank/DDBJ databases">
        <authorList>
            <person name="Hao L."/>
        </authorList>
    </citation>
    <scope>NUCLEOTIDE SEQUENCE</scope>
</reference>